<evidence type="ECO:0000256" key="2">
    <source>
        <dbReference type="PROSITE-ProRule" id="PRU01302"/>
    </source>
</evidence>
<keyword evidence="6" id="KW-1185">Reference proteome</keyword>
<dbReference type="Pfam" id="PF01803">
    <property type="entry name" value="LIM_bind"/>
    <property type="match status" value="1"/>
</dbReference>
<feature type="compositionally biased region" description="Low complexity" evidence="3">
    <location>
        <begin position="115"/>
        <end position="131"/>
    </location>
</feature>
<feature type="non-terminal residue" evidence="5">
    <location>
        <position position="1"/>
    </location>
</feature>
<dbReference type="InterPro" id="IPR041363">
    <property type="entry name" value="LID"/>
</dbReference>
<feature type="region of interest" description="Disordered" evidence="3">
    <location>
        <begin position="1"/>
        <end position="68"/>
    </location>
</feature>
<dbReference type="EMBL" id="BTSX01000006">
    <property type="protein sequence ID" value="GMT06617.1"/>
    <property type="molecule type" value="Genomic_DNA"/>
</dbReference>
<evidence type="ECO:0000259" key="4">
    <source>
        <dbReference type="PROSITE" id="PS51957"/>
    </source>
</evidence>
<accession>A0AAV5UJ14</accession>
<dbReference type="Proteomes" id="UP001432027">
    <property type="component" value="Unassembled WGS sequence"/>
</dbReference>
<feature type="region of interest" description="Disordered" evidence="3">
    <location>
        <begin position="115"/>
        <end position="214"/>
    </location>
</feature>
<feature type="compositionally biased region" description="Basic and acidic residues" evidence="3">
    <location>
        <begin position="550"/>
        <end position="562"/>
    </location>
</feature>
<dbReference type="AlphaFoldDB" id="A0AAV5UJ14"/>
<reference evidence="5" key="1">
    <citation type="submission" date="2023-10" db="EMBL/GenBank/DDBJ databases">
        <title>Genome assembly of Pristionchus species.</title>
        <authorList>
            <person name="Yoshida K."/>
            <person name="Sommer R.J."/>
        </authorList>
    </citation>
    <scope>NUCLEOTIDE SEQUENCE</scope>
    <source>
        <strain evidence="5">RS0144</strain>
    </source>
</reference>
<feature type="compositionally biased region" description="Low complexity" evidence="3">
    <location>
        <begin position="629"/>
        <end position="648"/>
    </location>
</feature>
<evidence type="ECO:0000313" key="5">
    <source>
        <dbReference type="EMBL" id="GMT06617.1"/>
    </source>
</evidence>
<organism evidence="5 6">
    <name type="scientific">Pristionchus entomophagus</name>
    <dbReference type="NCBI Taxonomy" id="358040"/>
    <lineage>
        <taxon>Eukaryota</taxon>
        <taxon>Metazoa</taxon>
        <taxon>Ecdysozoa</taxon>
        <taxon>Nematoda</taxon>
        <taxon>Chromadorea</taxon>
        <taxon>Rhabditida</taxon>
        <taxon>Rhabditina</taxon>
        <taxon>Diplogasteromorpha</taxon>
        <taxon>Diplogasteroidea</taxon>
        <taxon>Neodiplogasteridae</taxon>
        <taxon>Pristionchus</taxon>
    </lineage>
</organism>
<protein>
    <recommendedName>
        <fullName evidence="4">LIM interaction domain-containing protein</fullName>
    </recommendedName>
</protein>
<feature type="compositionally biased region" description="Polar residues" evidence="3">
    <location>
        <begin position="132"/>
        <end position="146"/>
    </location>
</feature>
<comment type="caution">
    <text evidence="5">The sequence shown here is derived from an EMBL/GenBank/DDBJ whole genome shotgun (WGS) entry which is preliminary data.</text>
</comment>
<comment type="similarity">
    <text evidence="1 2">Belongs to the LDB family.</text>
</comment>
<feature type="region of interest" description="Disordered" evidence="3">
    <location>
        <begin position="550"/>
        <end position="684"/>
    </location>
</feature>
<name>A0AAV5UJ14_9BILA</name>
<feature type="compositionally biased region" description="Low complexity" evidence="3">
    <location>
        <begin position="460"/>
        <end position="469"/>
    </location>
</feature>
<dbReference type="Pfam" id="PF17916">
    <property type="entry name" value="LID"/>
    <property type="match status" value="1"/>
</dbReference>
<dbReference type="InterPro" id="IPR029005">
    <property type="entry name" value="LIM-bd/SEUSS"/>
</dbReference>
<feature type="compositionally biased region" description="Pro residues" evidence="3">
    <location>
        <begin position="33"/>
        <end position="42"/>
    </location>
</feature>
<sequence length="684" mass="74555">STTASISAPSPIAHLQHMVAGGPGGSLGMSSAMPPPMHPPPMNHQMMSPMMSPAPPMLPNSQSMPYRTQMASPHAPQAMMTPSSMGGSMMASPLSIPHSMHPSTSMSMMTSSMASTSSMMRPPTTTMPPSTYQQSLMSPHTTSSPTMGGAVMMMTRPGQQPQPMQHSPHLQHQPMQPSPQQQQHLKDAMRPGPGSMTPTPAGLPPPGGPPMQHQMPTPTPIEFRIHDMNRRFYLFLNTGVQEKDYAQWWDAFSHEFFDEEAKMTFELLDGTGKPTEKYVIGRKLIPRYFRTLLDGGMNEMYYVIKGGSRELPNPDGLTTYECNTFMQVSKYETPYQSEIQTDANIKLEFTPYEELYNYRIRSWHIQLHPSQEFSFNPITREFAPVNPERGGAPTRPVLHGMSHAAHQALQFSVILEPMSMIMSTCKGQPQLTPQEALKRICFARHQQQQQQQQALMMNAQNAQMMQQQQPAEETKAKPTRKRQRKTPANPKGAKKGGAAGGGPGAIQSPAPPVPGVPGGGFVPPQGMPPMHFPGMPEVFVVGEPSMLGGEFREDERTIDKIENPNYDPNAAMRHPPGGAPGMMAPPQMQQQQPPGGAAAMQQLQQQQHHQLLGGPSPQQGQQPPPQHLMGVGPHGSMGPPMMPQQQGGPTPPGLAGGMPNGLPPPGAGYEYIWSRPPTNSLIGA</sequence>
<feature type="compositionally biased region" description="Low complexity" evidence="3">
    <location>
        <begin position="570"/>
        <end position="621"/>
    </location>
</feature>
<feature type="compositionally biased region" description="Gly residues" evidence="3">
    <location>
        <begin position="495"/>
        <end position="504"/>
    </location>
</feature>
<dbReference type="PROSITE" id="PS51957">
    <property type="entry name" value="LID"/>
    <property type="match status" value="1"/>
</dbReference>
<feature type="domain" description="LIM interaction" evidence="4">
    <location>
        <begin position="537"/>
        <end position="575"/>
    </location>
</feature>
<proteinExistence type="inferred from homology"/>
<dbReference type="PANTHER" id="PTHR10378">
    <property type="entry name" value="LIM DOMAIN-BINDING PROTEIN"/>
    <property type="match status" value="1"/>
</dbReference>
<gene>
    <name evidence="5" type="ORF">PENTCL1PPCAC_28791</name>
</gene>
<feature type="compositionally biased region" description="Low complexity" evidence="3">
    <location>
        <begin position="159"/>
        <end position="183"/>
    </location>
</feature>
<dbReference type="GO" id="GO:0030274">
    <property type="term" value="F:LIM domain binding"/>
    <property type="evidence" value="ECO:0007669"/>
    <property type="project" value="UniProtKB-UniRule"/>
</dbReference>
<evidence type="ECO:0000313" key="6">
    <source>
        <dbReference type="Proteomes" id="UP001432027"/>
    </source>
</evidence>
<evidence type="ECO:0000256" key="1">
    <source>
        <dbReference type="ARBA" id="ARBA00006928"/>
    </source>
</evidence>
<evidence type="ECO:0000256" key="3">
    <source>
        <dbReference type="SAM" id="MobiDB-lite"/>
    </source>
</evidence>
<feature type="region of interest" description="Disordered" evidence="3">
    <location>
        <begin position="460"/>
        <end position="529"/>
    </location>
</feature>